<evidence type="ECO:0000313" key="3">
    <source>
        <dbReference type="Proteomes" id="UP001501523"/>
    </source>
</evidence>
<comment type="caution">
    <text evidence="2">The sequence shown here is derived from an EMBL/GenBank/DDBJ whole genome shotgun (WGS) entry which is preliminary data.</text>
</comment>
<accession>A0ABN1IZH5</accession>
<feature type="chain" id="PRO_5045040834" evidence="1">
    <location>
        <begin position="43"/>
        <end position="531"/>
    </location>
</feature>
<keyword evidence="1" id="KW-0732">Signal</keyword>
<sequence length="531" mass="58628">MTNPIKMIRPVPDATFPGGGRPLVTRLLGLATGLAIASAAFAAPAPTPEPAPPPADLEWLNRVTFGVDSASLARFEKLGRKRFLDEQLSGRNDALPALIAQQVEVLDVTRLSPTAVMAETVAENQRIKAIPEGDEKQAARKALNERGNQFAYQAARVELLRAVYSPAQLKEQMTWFWLNHFSVFQYKANLRWLVGDYAEHAIRPHALGHFRDLVMATLTHPAMLEYLDNAQNANGHINENYARELMELHTLGVDAGYTQADVQQLAHILTGIGVNFADDKTPKLKPEWQALYRRAGNFEFNPARHDFSDKTLLGHAIRGAGFAEVEQAVDLIIRQPACAKFISRELATYFVADAPPPALVDRMAKTFQRTNGDIAAVLRTLFESRELTQSLGKKFKDPMQFVVASIRLAYDGRPIANTHPLVNWLNGLGEPLFGRLTPDGYALTEAAWTGTGQLSRRFDIARAIASGNAGLFDPEDGSSATTTGFPQLSSRLYYAAIEPRLSAPVREALDRANSQQEWNTFLLASPDANYR</sequence>
<keyword evidence="3" id="KW-1185">Reference proteome</keyword>
<name>A0ABN1IZH5_9GAMM</name>
<evidence type="ECO:0000256" key="1">
    <source>
        <dbReference type="SAM" id="SignalP"/>
    </source>
</evidence>
<evidence type="ECO:0000313" key="2">
    <source>
        <dbReference type="EMBL" id="GAA0724211.1"/>
    </source>
</evidence>
<protein>
    <submittedName>
        <fullName evidence="2">DUF1800 domain-containing protein</fullName>
    </submittedName>
</protein>
<proteinExistence type="predicted"/>
<feature type="signal peptide" evidence="1">
    <location>
        <begin position="1"/>
        <end position="42"/>
    </location>
</feature>
<dbReference type="InterPro" id="IPR014917">
    <property type="entry name" value="DUF1800"/>
</dbReference>
<reference evidence="2 3" key="1">
    <citation type="journal article" date="2019" name="Int. J. Syst. Evol. Microbiol.">
        <title>The Global Catalogue of Microorganisms (GCM) 10K type strain sequencing project: providing services to taxonomists for standard genome sequencing and annotation.</title>
        <authorList>
            <consortium name="The Broad Institute Genomics Platform"/>
            <consortium name="The Broad Institute Genome Sequencing Center for Infectious Disease"/>
            <person name="Wu L."/>
            <person name="Ma J."/>
        </authorList>
    </citation>
    <scope>NUCLEOTIDE SEQUENCE [LARGE SCALE GENOMIC DNA]</scope>
    <source>
        <strain evidence="2 3">JCM 15421</strain>
    </source>
</reference>
<organism evidence="2 3">
    <name type="scientific">Dokdonella soli</name>
    <dbReference type="NCBI Taxonomy" id="529810"/>
    <lineage>
        <taxon>Bacteria</taxon>
        <taxon>Pseudomonadati</taxon>
        <taxon>Pseudomonadota</taxon>
        <taxon>Gammaproteobacteria</taxon>
        <taxon>Lysobacterales</taxon>
        <taxon>Rhodanobacteraceae</taxon>
        <taxon>Dokdonella</taxon>
    </lineage>
</organism>
<dbReference type="Pfam" id="PF08811">
    <property type="entry name" value="DUF1800"/>
    <property type="match status" value="1"/>
</dbReference>
<gene>
    <name evidence="2" type="ORF">GCM10009105_36790</name>
</gene>
<dbReference type="EMBL" id="BAAAEU010000028">
    <property type="protein sequence ID" value="GAA0724211.1"/>
    <property type="molecule type" value="Genomic_DNA"/>
</dbReference>
<dbReference type="Proteomes" id="UP001501523">
    <property type="component" value="Unassembled WGS sequence"/>
</dbReference>